<keyword evidence="13" id="KW-1185">Reference proteome</keyword>
<name>A0AAD8E488_DIPPU</name>
<dbReference type="GO" id="GO:0051301">
    <property type="term" value="P:cell division"/>
    <property type="evidence" value="ECO:0007669"/>
    <property type="project" value="UniProtKB-UniRule"/>
</dbReference>
<keyword evidence="8 9" id="KW-0137">Centromere</keyword>
<comment type="function">
    <text evidence="9">Acts as a component of the essential kinetochore-associated NDC80 complex, which is required for chromosome segregation and spindle checkpoint activity.</text>
</comment>
<accession>A0AAD8E488</accession>
<dbReference type="EMBL" id="JASPKZ010009470">
    <property type="protein sequence ID" value="KAJ9576715.1"/>
    <property type="molecule type" value="Genomic_DNA"/>
</dbReference>
<evidence type="ECO:0000256" key="7">
    <source>
        <dbReference type="ARBA" id="ARBA00023306"/>
    </source>
</evidence>
<protein>
    <recommendedName>
        <fullName evidence="9">Kinetochore protein SPC25</fullName>
    </recommendedName>
</protein>
<keyword evidence="9" id="KW-0995">Kinetochore</keyword>
<evidence type="ECO:0000313" key="13">
    <source>
        <dbReference type="Proteomes" id="UP001233999"/>
    </source>
</evidence>
<dbReference type="GO" id="GO:0007059">
    <property type="term" value="P:chromosome segregation"/>
    <property type="evidence" value="ECO:0007669"/>
    <property type="project" value="InterPro"/>
</dbReference>
<dbReference type="GO" id="GO:0005634">
    <property type="term" value="C:nucleus"/>
    <property type="evidence" value="ECO:0007669"/>
    <property type="project" value="UniProtKB-SubCell"/>
</dbReference>
<organism evidence="12 13">
    <name type="scientific">Diploptera punctata</name>
    <name type="common">Pacific beetle cockroach</name>
    <dbReference type="NCBI Taxonomy" id="6984"/>
    <lineage>
        <taxon>Eukaryota</taxon>
        <taxon>Metazoa</taxon>
        <taxon>Ecdysozoa</taxon>
        <taxon>Arthropoda</taxon>
        <taxon>Hexapoda</taxon>
        <taxon>Insecta</taxon>
        <taxon>Pterygota</taxon>
        <taxon>Neoptera</taxon>
        <taxon>Polyneoptera</taxon>
        <taxon>Dictyoptera</taxon>
        <taxon>Blattodea</taxon>
        <taxon>Blaberoidea</taxon>
        <taxon>Blaberidae</taxon>
        <taxon>Diplopterinae</taxon>
        <taxon>Diploptera</taxon>
    </lineage>
</organism>
<evidence type="ECO:0000256" key="4">
    <source>
        <dbReference type="ARBA" id="ARBA00022618"/>
    </source>
</evidence>
<evidence type="ECO:0000256" key="3">
    <source>
        <dbReference type="ARBA" id="ARBA00022454"/>
    </source>
</evidence>
<dbReference type="Pfam" id="PF08234">
    <property type="entry name" value="Spindle_Spc25"/>
    <property type="match status" value="1"/>
</dbReference>
<comment type="subunit">
    <text evidence="9">Component of the NDC80 complex.</text>
</comment>
<dbReference type="AlphaFoldDB" id="A0AAD8E488"/>
<dbReference type="InterPro" id="IPR013255">
    <property type="entry name" value="Spc25_C"/>
</dbReference>
<comment type="similarity">
    <text evidence="2 9">Belongs to the SPC25 family.</text>
</comment>
<gene>
    <name evidence="12" type="ORF">L9F63_025389</name>
</gene>
<sequence length="192" mass="22411">MLKNNLKEPTLFSKKEELFKLFEIKYTPPLQKFEEEASHLRGLEEQIGKLSSMKDDLETKVSELKERTSLKEKFSNEIKGKLDKENASMELIKTNEAFLKGAMHYKKKVGIRVEVNDEDDTMIVQFLELHTADDTICHIKLKFLDNNWELLELVPHLTCRDQLARHLEHTQDIRGFLAHTRKLFSANLGTIK</sequence>
<evidence type="ECO:0000256" key="2">
    <source>
        <dbReference type="ARBA" id="ARBA00006379"/>
    </source>
</evidence>
<dbReference type="GO" id="GO:0031262">
    <property type="term" value="C:Ndc80 complex"/>
    <property type="evidence" value="ECO:0007669"/>
    <property type="project" value="InterPro"/>
</dbReference>
<evidence type="ECO:0000256" key="6">
    <source>
        <dbReference type="ARBA" id="ARBA00023054"/>
    </source>
</evidence>
<feature type="coiled-coil region" evidence="10">
    <location>
        <begin position="40"/>
        <end position="67"/>
    </location>
</feature>
<keyword evidence="7 9" id="KW-0131">Cell cycle</keyword>
<dbReference type="Proteomes" id="UP001233999">
    <property type="component" value="Unassembled WGS sequence"/>
</dbReference>
<keyword evidence="6 10" id="KW-0175">Coiled coil</keyword>
<evidence type="ECO:0000256" key="10">
    <source>
        <dbReference type="SAM" id="Coils"/>
    </source>
</evidence>
<proteinExistence type="inferred from homology"/>
<keyword evidence="9" id="KW-0539">Nucleus</keyword>
<evidence type="ECO:0000256" key="5">
    <source>
        <dbReference type="ARBA" id="ARBA00022776"/>
    </source>
</evidence>
<evidence type="ECO:0000313" key="12">
    <source>
        <dbReference type="EMBL" id="KAJ9576715.1"/>
    </source>
</evidence>
<keyword evidence="4 9" id="KW-0132">Cell division</keyword>
<evidence type="ECO:0000256" key="1">
    <source>
        <dbReference type="ARBA" id="ARBA00004584"/>
    </source>
</evidence>
<keyword evidence="5 9" id="KW-0498">Mitosis</keyword>
<reference evidence="12" key="1">
    <citation type="journal article" date="2023" name="IScience">
        <title>Live-bearing cockroach genome reveals convergent evolutionary mechanisms linked to viviparity in insects and beyond.</title>
        <authorList>
            <person name="Fouks B."/>
            <person name="Harrison M.C."/>
            <person name="Mikhailova A.A."/>
            <person name="Marchal E."/>
            <person name="English S."/>
            <person name="Carruthers M."/>
            <person name="Jennings E.C."/>
            <person name="Chiamaka E.L."/>
            <person name="Frigard R.A."/>
            <person name="Pippel M."/>
            <person name="Attardo G.M."/>
            <person name="Benoit J.B."/>
            <person name="Bornberg-Bauer E."/>
            <person name="Tobe S.S."/>
        </authorList>
    </citation>
    <scope>NUCLEOTIDE SEQUENCE</scope>
    <source>
        <strain evidence="12">Stay&amp;Tobe</strain>
    </source>
</reference>
<evidence type="ECO:0000256" key="9">
    <source>
        <dbReference type="RuleBase" id="RU367150"/>
    </source>
</evidence>
<comment type="caution">
    <text evidence="12">The sequence shown here is derived from an EMBL/GenBank/DDBJ whole genome shotgun (WGS) entry which is preliminary data.</text>
</comment>
<feature type="domain" description="Chromosome segregation protein Spc25 C-terminal" evidence="11">
    <location>
        <begin position="118"/>
        <end position="184"/>
    </location>
</feature>
<dbReference type="Gene3D" id="3.30.457.50">
    <property type="entry name" value="Chromosome segregation protein Spc25"/>
    <property type="match status" value="1"/>
</dbReference>
<evidence type="ECO:0000256" key="8">
    <source>
        <dbReference type="ARBA" id="ARBA00023328"/>
    </source>
</evidence>
<keyword evidence="3 9" id="KW-0158">Chromosome</keyword>
<evidence type="ECO:0000259" key="11">
    <source>
        <dbReference type="Pfam" id="PF08234"/>
    </source>
</evidence>
<comment type="subcellular location">
    <subcellularLocation>
        <location evidence="1">Chromosome</location>
        <location evidence="1">Centromere</location>
    </subcellularLocation>
    <subcellularLocation>
        <location evidence="9">Nucleus</location>
    </subcellularLocation>
    <subcellularLocation>
        <location evidence="9">Chromosome</location>
        <location evidence="9">Centromere</location>
        <location evidence="9">Kinetochore</location>
    </subcellularLocation>
</comment>
<reference evidence="12" key="2">
    <citation type="submission" date="2023-05" db="EMBL/GenBank/DDBJ databases">
        <authorList>
            <person name="Fouks B."/>
        </authorList>
    </citation>
    <scope>NUCLEOTIDE SEQUENCE</scope>
    <source>
        <strain evidence="12">Stay&amp;Tobe</strain>
        <tissue evidence="12">Testes</tissue>
    </source>
</reference>